<accession>A7ETV6</accession>
<dbReference type="Proteomes" id="UP000001312">
    <property type="component" value="Unassembled WGS sequence"/>
</dbReference>
<evidence type="ECO:0000313" key="2">
    <source>
        <dbReference type="Proteomes" id="UP000001312"/>
    </source>
</evidence>
<proteinExistence type="predicted"/>
<dbReference type="KEGG" id="ssl:SS1G_08763"/>
<gene>
    <name evidence="1" type="ORF">SS1G_08763</name>
</gene>
<name>A7ETV6_SCLS1</name>
<keyword evidence="2" id="KW-1185">Reference proteome</keyword>
<reference evidence="2" key="1">
    <citation type="journal article" date="2011" name="PLoS Genet.">
        <title>Genomic analysis of the necrotrophic fungal pathogens Sclerotinia sclerotiorum and Botrytis cinerea.</title>
        <authorList>
            <person name="Amselem J."/>
            <person name="Cuomo C.A."/>
            <person name="van Kan J.A."/>
            <person name="Viaud M."/>
            <person name="Benito E.P."/>
            <person name="Couloux A."/>
            <person name="Coutinho P.M."/>
            <person name="de Vries R.P."/>
            <person name="Dyer P.S."/>
            <person name="Fillinger S."/>
            <person name="Fournier E."/>
            <person name="Gout L."/>
            <person name="Hahn M."/>
            <person name="Kohn L."/>
            <person name="Lapalu N."/>
            <person name="Plummer K.M."/>
            <person name="Pradier J.M."/>
            <person name="Quevillon E."/>
            <person name="Sharon A."/>
            <person name="Simon A."/>
            <person name="ten Have A."/>
            <person name="Tudzynski B."/>
            <person name="Tudzynski P."/>
            <person name="Wincker P."/>
            <person name="Andrew M."/>
            <person name="Anthouard V."/>
            <person name="Beever R.E."/>
            <person name="Beffa R."/>
            <person name="Benoit I."/>
            <person name="Bouzid O."/>
            <person name="Brault B."/>
            <person name="Chen Z."/>
            <person name="Choquer M."/>
            <person name="Collemare J."/>
            <person name="Cotton P."/>
            <person name="Danchin E.G."/>
            <person name="Da Silva C."/>
            <person name="Gautier A."/>
            <person name="Giraud C."/>
            <person name="Giraud T."/>
            <person name="Gonzalez C."/>
            <person name="Grossetete S."/>
            <person name="Guldener U."/>
            <person name="Henrissat B."/>
            <person name="Howlett B.J."/>
            <person name="Kodira C."/>
            <person name="Kretschmer M."/>
            <person name="Lappartient A."/>
            <person name="Leroch M."/>
            <person name="Levis C."/>
            <person name="Mauceli E."/>
            <person name="Neuveglise C."/>
            <person name="Oeser B."/>
            <person name="Pearson M."/>
            <person name="Poulain J."/>
            <person name="Poussereau N."/>
            <person name="Quesneville H."/>
            <person name="Rascle C."/>
            <person name="Schumacher J."/>
            <person name="Segurens B."/>
            <person name="Sexton A."/>
            <person name="Silva E."/>
            <person name="Sirven C."/>
            <person name="Soanes D.M."/>
            <person name="Talbot N.J."/>
            <person name="Templeton M."/>
            <person name="Yandava C."/>
            <person name="Yarden O."/>
            <person name="Zeng Q."/>
            <person name="Rollins J.A."/>
            <person name="Lebrun M.H."/>
            <person name="Dickman M."/>
        </authorList>
    </citation>
    <scope>NUCLEOTIDE SEQUENCE [LARGE SCALE GENOMIC DNA]</scope>
    <source>
        <strain evidence="2">ATCC 18683 / 1980 / Ss-1</strain>
    </source>
</reference>
<dbReference type="AlphaFoldDB" id="A7ETV6"/>
<sequence length="30" mass="3265">MAVAYLLLLSNIHPAKDDLWIPALPTVCSV</sequence>
<evidence type="ECO:0000313" key="1">
    <source>
        <dbReference type="EMBL" id="EDN92898.1"/>
    </source>
</evidence>
<dbReference type="RefSeq" id="XP_001589999.1">
    <property type="nucleotide sequence ID" value="XM_001589949.1"/>
</dbReference>
<dbReference type="InParanoid" id="A7ETV6"/>
<dbReference type="EMBL" id="CH476632">
    <property type="protein sequence ID" value="EDN92898.1"/>
    <property type="molecule type" value="Genomic_DNA"/>
</dbReference>
<protein>
    <submittedName>
        <fullName evidence="1">Uncharacterized protein</fullName>
    </submittedName>
</protein>
<dbReference type="GeneID" id="5486438"/>
<organism evidence="1 2">
    <name type="scientific">Sclerotinia sclerotiorum (strain ATCC 18683 / 1980 / Ss-1)</name>
    <name type="common">White mold</name>
    <name type="synonym">Whetzelinia sclerotiorum</name>
    <dbReference type="NCBI Taxonomy" id="665079"/>
    <lineage>
        <taxon>Eukaryota</taxon>
        <taxon>Fungi</taxon>
        <taxon>Dikarya</taxon>
        <taxon>Ascomycota</taxon>
        <taxon>Pezizomycotina</taxon>
        <taxon>Leotiomycetes</taxon>
        <taxon>Helotiales</taxon>
        <taxon>Sclerotiniaceae</taxon>
        <taxon>Sclerotinia</taxon>
    </lineage>
</organism>